<gene>
    <name evidence="1" type="ORF">FGM00_12535</name>
</gene>
<dbReference type="Proteomes" id="UP000310017">
    <property type="component" value="Chromosome"/>
</dbReference>
<accession>A0A5B7SV50</accession>
<dbReference type="KEGG" id="asag:FGM00_12535"/>
<organism evidence="1 2">
    <name type="scientific">Aggregatimonas sangjinii</name>
    <dbReference type="NCBI Taxonomy" id="2583587"/>
    <lineage>
        <taxon>Bacteria</taxon>
        <taxon>Pseudomonadati</taxon>
        <taxon>Bacteroidota</taxon>
        <taxon>Flavobacteriia</taxon>
        <taxon>Flavobacteriales</taxon>
        <taxon>Flavobacteriaceae</taxon>
        <taxon>Aggregatimonas</taxon>
    </lineage>
</organism>
<evidence type="ECO:0000313" key="1">
    <source>
        <dbReference type="EMBL" id="QCX00898.1"/>
    </source>
</evidence>
<dbReference type="OrthoDB" id="1427559at2"/>
<evidence type="ECO:0000313" key="2">
    <source>
        <dbReference type="Proteomes" id="UP000310017"/>
    </source>
</evidence>
<reference evidence="1 2" key="1">
    <citation type="submission" date="2019-05" db="EMBL/GenBank/DDBJ databases">
        <title>Genome sequencing of F202Z8.</title>
        <authorList>
            <person name="Kwon Y.M."/>
        </authorList>
    </citation>
    <scope>NUCLEOTIDE SEQUENCE [LARGE SCALE GENOMIC DNA]</scope>
    <source>
        <strain evidence="1 2">F202Z8</strain>
    </source>
</reference>
<keyword evidence="2" id="KW-1185">Reference proteome</keyword>
<sequence length="226" mass="25882">MKTTQKVFFRTVSVFFGLLLMTNCGLFDQKDPRPEDPEEETPIIDEPENIISLEEADVIYQNYSRHRIDIIERYEKEKRAPEEEFQASRFVDFDYDTIKQYIAYVDQEAAKAGVKKVTKLRLYFANYPKDKAFPNKKEVIHPRQNSIFMVPTLDRDGVNYGFYIGQDGKPSLITDWKSSMGKGMGLLDEKTQKAYAGFSLNSSLYAGSSLALNFGHGGPPPKTDFE</sequence>
<name>A0A5B7SV50_9FLAO</name>
<dbReference type="AlphaFoldDB" id="A0A5B7SV50"/>
<dbReference type="EMBL" id="CP040710">
    <property type="protein sequence ID" value="QCX00898.1"/>
    <property type="molecule type" value="Genomic_DNA"/>
</dbReference>
<protein>
    <submittedName>
        <fullName evidence="1">Uncharacterized protein</fullName>
    </submittedName>
</protein>
<proteinExistence type="predicted"/>
<dbReference type="RefSeq" id="WP_138853241.1">
    <property type="nucleotide sequence ID" value="NZ_CP040710.1"/>
</dbReference>